<sequence length="326" mass="35408">MAINLNFKSIITVTMAALAVFSIFHFSIDRNDLNFEKIVKSVVIIKTKPTRSSAFNDKHIGSGVIISDDGYIATNLHVISGIQNFVVETNEGINLDANLIGFDKRSDLAILKVTNENELNLNSIVFAKKKSISIGDKVYAIGDPFGLGLTVTSGIVSANNRNTGNPYLELIQTDAAVNPGNSGGALINEHGELVGITSKIFSTTGSFSGISFALPVDKLSDIASEIIKFGLAKKASLGNFYIRSIRILHNNQLKYCGEIVNYSSGPILDLFETHERLCILKINEEPMSLDRLRLVLGNAFPGDAISLTLLDDKGELHSYQIKTESI</sequence>
<organism evidence="4 5">
    <name type="scientific">SAR86 cluster bacterium</name>
    <dbReference type="NCBI Taxonomy" id="2030880"/>
    <lineage>
        <taxon>Bacteria</taxon>
        <taxon>Pseudomonadati</taxon>
        <taxon>Pseudomonadota</taxon>
        <taxon>Gammaproteobacteria</taxon>
        <taxon>SAR86 cluster</taxon>
    </lineage>
</organism>
<keyword evidence="3" id="KW-0472">Membrane</keyword>
<dbReference type="PANTHER" id="PTHR43343">
    <property type="entry name" value="PEPTIDASE S12"/>
    <property type="match status" value="1"/>
</dbReference>
<dbReference type="GO" id="GO:0006508">
    <property type="term" value="P:proteolysis"/>
    <property type="evidence" value="ECO:0007669"/>
    <property type="project" value="UniProtKB-KW"/>
</dbReference>
<dbReference type="GO" id="GO:0004252">
    <property type="term" value="F:serine-type endopeptidase activity"/>
    <property type="evidence" value="ECO:0007669"/>
    <property type="project" value="InterPro"/>
</dbReference>
<gene>
    <name evidence="4" type="ORF">DBW96_00875</name>
</gene>
<name>A0A368BYR2_9GAMM</name>
<keyword evidence="3" id="KW-1133">Transmembrane helix</keyword>
<evidence type="ECO:0000313" key="5">
    <source>
        <dbReference type="Proteomes" id="UP000253307"/>
    </source>
</evidence>
<dbReference type="Proteomes" id="UP000253307">
    <property type="component" value="Unassembled WGS sequence"/>
</dbReference>
<dbReference type="PANTHER" id="PTHR43343:SF3">
    <property type="entry name" value="PROTEASE DO-LIKE 8, CHLOROPLASTIC"/>
    <property type="match status" value="1"/>
</dbReference>
<comment type="caution">
    <text evidence="4">The sequence shown here is derived from an EMBL/GenBank/DDBJ whole genome shotgun (WGS) entry which is preliminary data.</text>
</comment>
<feature type="transmembrane region" description="Helical" evidence="3">
    <location>
        <begin position="7"/>
        <end position="28"/>
    </location>
</feature>
<dbReference type="Gene3D" id="2.40.10.120">
    <property type="match status" value="1"/>
</dbReference>
<dbReference type="EMBL" id="QOPE01000004">
    <property type="protein sequence ID" value="RCL42371.1"/>
    <property type="molecule type" value="Genomic_DNA"/>
</dbReference>
<keyword evidence="2" id="KW-0378">Hydrolase</keyword>
<dbReference type="SUPFAM" id="SSF50494">
    <property type="entry name" value="Trypsin-like serine proteases"/>
    <property type="match status" value="1"/>
</dbReference>
<proteinExistence type="predicted"/>
<evidence type="ECO:0000256" key="3">
    <source>
        <dbReference type="SAM" id="Phobius"/>
    </source>
</evidence>
<evidence type="ECO:0000313" key="4">
    <source>
        <dbReference type="EMBL" id="RCL42371.1"/>
    </source>
</evidence>
<evidence type="ECO:0000256" key="2">
    <source>
        <dbReference type="ARBA" id="ARBA00022801"/>
    </source>
</evidence>
<dbReference type="InterPro" id="IPR009003">
    <property type="entry name" value="Peptidase_S1_PA"/>
</dbReference>
<dbReference type="AlphaFoldDB" id="A0A368BYR2"/>
<reference evidence="4 5" key="1">
    <citation type="journal article" date="2018" name="Microbiome">
        <title>Fine metagenomic profile of the Mediterranean stratified and mixed water columns revealed by assembly and recruitment.</title>
        <authorList>
            <person name="Haro-Moreno J.M."/>
            <person name="Lopez-Perez M."/>
            <person name="De La Torre J.R."/>
            <person name="Picazo A."/>
            <person name="Camacho A."/>
            <person name="Rodriguez-Valera F."/>
        </authorList>
    </citation>
    <scope>NUCLEOTIDE SEQUENCE [LARGE SCALE GENOMIC DNA]</scope>
    <source>
        <strain evidence="4">MED-G82</strain>
    </source>
</reference>
<protein>
    <submittedName>
        <fullName evidence="4">Peptidase A2</fullName>
    </submittedName>
</protein>
<accession>A0A368BYR2</accession>
<keyword evidence="3" id="KW-0812">Transmembrane</keyword>
<keyword evidence="1" id="KW-0645">Protease</keyword>
<dbReference type="Pfam" id="PF13365">
    <property type="entry name" value="Trypsin_2"/>
    <property type="match status" value="1"/>
</dbReference>
<dbReference type="PRINTS" id="PR00834">
    <property type="entry name" value="PROTEASES2C"/>
</dbReference>
<dbReference type="InterPro" id="IPR001940">
    <property type="entry name" value="Peptidase_S1C"/>
</dbReference>
<evidence type="ECO:0000256" key="1">
    <source>
        <dbReference type="ARBA" id="ARBA00022670"/>
    </source>
</evidence>
<dbReference type="InterPro" id="IPR051201">
    <property type="entry name" value="Chloro_Bact_Ser_Proteases"/>
</dbReference>